<evidence type="ECO:0000313" key="9">
    <source>
        <dbReference type="EMBL" id="CAJ1374283.1"/>
    </source>
</evidence>
<dbReference type="SUPFAM" id="SSF51126">
    <property type="entry name" value="Pectin lyase-like"/>
    <property type="match status" value="1"/>
</dbReference>
<keyword evidence="2 6" id="KW-0378">Hydrolase</keyword>
<dbReference type="PANTHER" id="PTHR31736">
    <property type="match status" value="1"/>
</dbReference>
<dbReference type="InterPro" id="IPR012334">
    <property type="entry name" value="Pectin_lyas_fold"/>
</dbReference>
<dbReference type="Pfam" id="PF00295">
    <property type="entry name" value="Glyco_hydro_28"/>
    <property type="match status" value="1"/>
</dbReference>
<evidence type="ECO:0000256" key="6">
    <source>
        <dbReference type="RuleBase" id="RU361169"/>
    </source>
</evidence>
<dbReference type="InterPro" id="IPR000743">
    <property type="entry name" value="Glyco_hydro_28"/>
</dbReference>
<keyword evidence="4" id="KW-0325">Glycoprotein</keyword>
<evidence type="ECO:0000313" key="10">
    <source>
        <dbReference type="Proteomes" id="UP001178507"/>
    </source>
</evidence>
<keyword evidence="5 6" id="KW-0326">Glycosidase</keyword>
<comment type="similarity">
    <text evidence="1 6">Belongs to the glycosyl hydrolase 28 family.</text>
</comment>
<evidence type="ECO:0000256" key="8">
    <source>
        <dbReference type="SAM" id="SignalP"/>
    </source>
</evidence>
<evidence type="ECO:0000256" key="3">
    <source>
        <dbReference type="ARBA" id="ARBA00023157"/>
    </source>
</evidence>
<keyword evidence="3" id="KW-1015">Disulfide bond</keyword>
<evidence type="ECO:0000256" key="7">
    <source>
        <dbReference type="SAM" id="MobiDB-lite"/>
    </source>
</evidence>
<evidence type="ECO:0000256" key="2">
    <source>
        <dbReference type="ARBA" id="ARBA00022801"/>
    </source>
</evidence>
<accession>A0AA36HU65</accession>
<evidence type="ECO:0008006" key="11">
    <source>
        <dbReference type="Google" id="ProtNLM"/>
    </source>
</evidence>
<keyword evidence="10" id="KW-1185">Reference proteome</keyword>
<protein>
    <recommendedName>
        <fullName evidence="11">Polygalacturonase</fullName>
    </recommendedName>
</protein>
<dbReference type="GO" id="GO:0005975">
    <property type="term" value="P:carbohydrate metabolic process"/>
    <property type="evidence" value="ECO:0007669"/>
    <property type="project" value="InterPro"/>
</dbReference>
<evidence type="ECO:0000256" key="1">
    <source>
        <dbReference type="ARBA" id="ARBA00008834"/>
    </source>
</evidence>
<feature type="region of interest" description="Disordered" evidence="7">
    <location>
        <begin position="217"/>
        <end position="237"/>
    </location>
</feature>
<dbReference type="InterPro" id="IPR011050">
    <property type="entry name" value="Pectin_lyase_fold/virulence"/>
</dbReference>
<dbReference type="GO" id="GO:0004650">
    <property type="term" value="F:polygalacturonase activity"/>
    <property type="evidence" value="ECO:0007669"/>
    <property type="project" value="InterPro"/>
</dbReference>
<sequence length="480" mass="51949">MATSRGGTMSLLALLIAGCFAEGKVISIEDFGAVADEEAASASNAAAFNRALATAGSGDTVVVPAGKRYWVLGGVLGSGLFNVTVRLDGVLMAAADYEHWPRTHKGKHYADFFSIVNSRHVTVTSAGSGLLDGQGVGWWNKEVLPAVYGKLKSKRPKLMSMDNCTDVLVERLNMLNSPSFHMMLSDMARVEVRYIHINVDRRKQAELKQVKAALRNDTSRAAGDHSQAHLQPEDLNTDGIDPSGRDFWIHDCTIMNDDDSIAVKPCNPEGCVNSDCSRNILVENMVMSGFGASIGSVPPHAAVACVQNVTFRNMTMPGTGKGVYIKSNPSCGLADGKPKRGLIADITYEDIKIEKPLWWAVWIGPQQQHEPGAALGEKCALDYPLGSCPTQGCVDFRNITLRNIAVHEPKLSPGVILGNSTNPIQNLVFDNVRVIKPGYLPFKGKYKCEHVIGTVTGGSGPQPECFNDRPRDRPILNTYV</sequence>
<feature type="signal peptide" evidence="8">
    <location>
        <begin position="1"/>
        <end position="21"/>
    </location>
</feature>
<dbReference type="Proteomes" id="UP001178507">
    <property type="component" value="Unassembled WGS sequence"/>
</dbReference>
<name>A0AA36HU65_9DINO</name>
<keyword evidence="8" id="KW-0732">Signal</keyword>
<proteinExistence type="inferred from homology"/>
<gene>
    <name evidence="9" type="ORF">EVOR1521_LOCUS3871</name>
</gene>
<dbReference type="EMBL" id="CAUJNA010000240">
    <property type="protein sequence ID" value="CAJ1374283.1"/>
    <property type="molecule type" value="Genomic_DNA"/>
</dbReference>
<comment type="caution">
    <text evidence="9">The sequence shown here is derived from an EMBL/GenBank/DDBJ whole genome shotgun (WGS) entry which is preliminary data.</text>
</comment>
<dbReference type="Gene3D" id="2.160.20.10">
    <property type="entry name" value="Single-stranded right-handed beta-helix, Pectin lyase-like"/>
    <property type="match status" value="1"/>
</dbReference>
<reference evidence="9" key="1">
    <citation type="submission" date="2023-08" db="EMBL/GenBank/DDBJ databases">
        <authorList>
            <person name="Chen Y."/>
            <person name="Shah S."/>
            <person name="Dougan E. K."/>
            <person name="Thang M."/>
            <person name="Chan C."/>
        </authorList>
    </citation>
    <scope>NUCLEOTIDE SEQUENCE</scope>
</reference>
<dbReference type="GO" id="GO:0046576">
    <property type="term" value="F:rhamnogalacturonan alpha-L-rhamnopyranosyl-(1-&gt;4)-alpha-D-galactopyranosyluronide lyase activity"/>
    <property type="evidence" value="ECO:0007669"/>
    <property type="project" value="UniProtKB-ARBA"/>
</dbReference>
<feature type="chain" id="PRO_5041296416" description="Polygalacturonase" evidence="8">
    <location>
        <begin position="22"/>
        <end position="480"/>
    </location>
</feature>
<evidence type="ECO:0000256" key="4">
    <source>
        <dbReference type="ARBA" id="ARBA00023180"/>
    </source>
</evidence>
<organism evidence="9 10">
    <name type="scientific">Effrenium voratum</name>
    <dbReference type="NCBI Taxonomy" id="2562239"/>
    <lineage>
        <taxon>Eukaryota</taxon>
        <taxon>Sar</taxon>
        <taxon>Alveolata</taxon>
        <taxon>Dinophyceae</taxon>
        <taxon>Suessiales</taxon>
        <taxon>Symbiodiniaceae</taxon>
        <taxon>Effrenium</taxon>
    </lineage>
</organism>
<dbReference type="PANTHER" id="PTHR31736:SF19">
    <property type="entry name" value="PECTIN LYASE SUPERFAMILY PROTEIN-RELATED"/>
    <property type="match status" value="1"/>
</dbReference>
<dbReference type="PROSITE" id="PS51257">
    <property type="entry name" value="PROKAR_LIPOPROTEIN"/>
    <property type="match status" value="1"/>
</dbReference>
<evidence type="ECO:0000256" key="5">
    <source>
        <dbReference type="ARBA" id="ARBA00023295"/>
    </source>
</evidence>
<dbReference type="AlphaFoldDB" id="A0AA36HU65"/>